<dbReference type="Proteomes" id="UP001386955">
    <property type="component" value="Unassembled WGS sequence"/>
</dbReference>
<dbReference type="EMBL" id="JAYMYS010000002">
    <property type="protein sequence ID" value="KAK7404727.1"/>
    <property type="molecule type" value="Genomic_DNA"/>
</dbReference>
<keyword evidence="2" id="KW-1185">Reference proteome</keyword>
<dbReference type="PANTHER" id="PTHR37720:SF2">
    <property type="entry name" value="OS10G0481400 PROTEIN"/>
    <property type="match status" value="1"/>
</dbReference>
<gene>
    <name evidence="1" type="ORF">VNO78_05683</name>
</gene>
<reference evidence="1 2" key="1">
    <citation type="submission" date="2024-01" db="EMBL/GenBank/DDBJ databases">
        <title>The genomes of 5 underutilized Papilionoideae crops provide insights into root nodulation and disease resistanc.</title>
        <authorList>
            <person name="Jiang F."/>
        </authorList>
    </citation>
    <scope>NUCLEOTIDE SEQUENCE [LARGE SCALE GENOMIC DNA]</scope>
    <source>
        <strain evidence="1">DUOXIRENSHENG_FW03</strain>
        <tissue evidence="1">Leaves</tissue>
    </source>
</reference>
<organism evidence="1 2">
    <name type="scientific">Psophocarpus tetragonolobus</name>
    <name type="common">Winged bean</name>
    <name type="synonym">Dolichos tetragonolobus</name>
    <dbReference type="NCBI Taxonomy" id="3891"/>
    <lineage>
        <taxon>Eukaryota</taxon>
        <taxon>Viridiplantae</taxon>
        <taxon>Streptophyta</taxon>
        <taxon>Embryophyta</taxon>
        <taxon>Tracheophyta</taxon>
        <taxon>Spermatophyta</taxon>
        <taxon>Magnoliopsida</taxon>
        <taxon>eudicotyledons</taxon>
        <taxon>Gunneridae</taxon>
        <taxon>Pentapetalae</taxon>
        <taxon>rosids</taxon>
        <taxon>fabids</taxon>
        <taxon>Fabales</taxon>
        <taxon>Fabaceae</taxon>
        <taxon>Papilionoideae</taxon>
        <taxon>50 kb inversion clade</taxon>
        <taxon>NPAAA clade</taxon>
        <taxon>indigoferoid/millettioid clade</taxon>
        <taxon>Phaseoleae</taxon>
        <taxon>Psophocarpus</taxon>
    </lineage>
</organism>
<protein>
    <submittedName>
        <fullName evidence="1">Uncharacterized protein</fullName>
    </submittedName>
</protein>
<dbReference type="PANTHER" id="PTHR37720">
    <property type="entry name" value="OS10G0481400 PROTEIN"/>
    <property type="match status" value="1"/>
</dbReference>
<dbReference type="AlphaFoldDB" id="A0AAN9T143"/>
<proteinExistence type="predicted"/>
<evidence type="ECO:0000313" key="2">
    <source>
        <dbReference type="Proteomes" id="UP001386955"/>
    </source>
</evidence>
<sequence length="142" mass="15992">MLYSVIVGVTDQRGPILEKQVTKWGKGFLQARSESLFGWDSDRAIEGIGVLFQLSNNLLQKERMISILTQERLLGASLGVLLTGVVVFEQRRYIYASISDNQSQVKEPIFGKKSRSEFAHAWNKTVDQTFGPLIKSLSSRGW</sequence>
<name>A0AAN9T143_PSOTE</name>
<evidence type="ECO:0000313" key="1">
    <source>
        <dbReference type="EMBL" id="KAK7404727.1"/>
    </source>
</evidence>
<comment type="caution">
    <text evidence="1">The sequence shown here is derived from an EMBL/GenBank/DDBJ whole genome shotgun (WGS) entry which is preliminary data.</text>
</comment>
<accession>A0AAN9T143</accession>